<dbReference type="Proteomes" id="UP000597444">
    <property type="component" value="Unassembled WGS sequence"/>
</dbReference>
<sequence length="68" mass="7848">MNYELLTYTIMAHQRELQQEVEQQRLLARFPGQSNSTVRHAIGQCGVILIRVGMKLKQVEMHGKPQTI</sequence>
<dbReference type="EMBL" id="BNJK01000001">
    <property type="protein sequence ID" value="GHO92992.1"/>
    <property type="molecule type" value="Genomic_DNA"/>
</dbReference>
<keyword evidence="2" id="KW-1185">Reference proteome</keyword>
<evidence type="ECO:0000313" key="2">
    <source>
        <dbReference type="Proteomes" id="UP000597444"/>
    </source>
</evidence>
<comment type="caution">
    <text evidence="1">The sequence shown here is derived from an EMBL/GenBank/DDBJ whole genome shotgun (WGS) entry which is preliminary data.</text>
</comment>
<name>A0A8J3N0K0_9CHLR</name>
<gene>
    <name evidence="1" type="ORF">KSF_030400</name>
</gene>
<evidence type="ECO:0000313" key="1">
    <source>
        <dbReference type="EMBL" id="GHO92992.1"/>
    </source>
</evidence>
<accession>A0A8J3N0K0</accession>
<dbReference type="AlphaFoldDB" id="A0A8J3N0K0"/>
<organism evidence="1 2">
    <name type="scientific">Reticulibacter mediterranei</name>
    <dbReference type="NCBI Taxonomy" id="2778369"/>
    <lineage>
        <taxon>Bacteria</taxon>
        <taxon>Bacillati</taxon>
        <taxon>Chloroflexota</taxon>
        <taxon>Ktedonobacteria</taxon>
        <taxon>Ktedonobacterales</taxon>
        <taxon>Reticulibacteraceae</taxon>
        <taxon>Reticulibacter</taxon>
    </lineage>
</organism>
<dbReference type="RefSeq" id="WP_220203801.1">
    <property type="nucleotide sequence ID" value="NZ_BNJK01000001.1"/>
</dbReference>
<reference evidence="1" key="1">
    <citation type="submission" date="2020-10" db="EMBL/GenBank/DDBJ databases">
        <title>Taxonomic study of unclassified bacteria belonging to the class Ktedonobacteria.</title>
        <authorList>
            <person name="Yabe S."/>
            <person name="Wang C.M."/>
            <person name="Zheng Y."/>
            <person name="Sakai Y."/>
            <person name="Cavaletti L."/>
            <person name="Monciardini P."/>
            <person name="Donadio S."/>
        </authorList>
    </citation>
    <scope>NUCLEOTIDE SEQUENCE</scope>
    <source>
        <strain evidence="1">ID150040</strain>
    </source>
</reference>
<proteinExistence type="predicted"/>
<protein>
    <submittedName>
        <fullName evidence="1">Uncharacterized protein</fullName>
    </submittedName>
</protein>